<dbReference type="AlphaFoldDB" id="A0A392WC30"/>
<evidence type="ECO:0000313" key="1">
    <source>
        <dbReference type="EMBL" id="MCI96671.1"/>
    </source>
</evidence>
<accession>A0A392WC30</accession>
<keyword evidence="2" id="KW-1185">Reference proteome</keyword>
<sequence>GATEPGAGIEREGGGATAHCARRGRFCARRCCGNLHL</sequence>
<reference evidence="1 2" key="1">
    <citation type="journal article" date="2018" name="Front. Plant Sci.">
        <title>Red Clover (Trifolium pratense) and Zigzag Clover (T. medium) - A Picture of Genomic Similarities and Differences.</title>
        <authorList>
            <person name="Dluhosova J."/>
            <person name="Istvanek J."/>
            <person name="Nedelnik J."/>
            <person name="Repkova J."/>
        </authorList>
    </citation>
    <scope>NUCLEOTIDE SEQUENCE [LARGE SCALE GENOMIC DNA]</scope>
    <source>
        <strain evidence="2">cv. 10/8</strain>
        <tissue evidence="1">Leaf</tissue>
    </source>
</reference>
<evidence type="ECO:0000313" key="2">
    <source>
        <dbReference type="Proteomes" id="UP000265520"/>
    </source>
</evidence>
<name>A0A392WC30_9FABA</name>
<dbReference type="Proteomes" id="UP000265520">
    <property type="component" value="Unassembled WGS sequence"/>
</dbReference>
<proteinExistence type="predicted"/>
<comment type="caution">
    <text evidence="1">The sequence shown here is derived from an EMBL/GenBank/DDBJ whole genome shotgun (WGS) entry which is preliminary data.</text>
</comment>
<protein>
    <submittedName>
        <fullName evidence="1">Uncharacterized protein</fullName>
    </submittedName>
</protein>
<feature type="non-terminal residue" evidence="1">
    <location>
        <position position="1"/>
    </location>
</feature>
<dbReference type="EMBL" id="LXQA011420815">
    <property type="protein sequence ID" value="MCI96671.1"/>
    <property type="molecule type" value="Genomic_DNA"/>
</dbReference>
<organism evidence="1 2">
    <name type="scientific">Trifolium medium</name>
    <dbReference type="NCBI Taxonomy" id="97028"/>
    <lineage>
        <taxon>Eukaryota</taxon>
        <taxon>Viridiplantae</taxon>
        <taxon>Streptophyta</taxon>
        <taxon>Embryophyta</taxon>
        <taxon>Tracheophyta</taxon>
        <taxon>Spermatophyta</taxon>
        <taxon>Magnoliopsida</taxon>
        <taxon>eudicotyledons</taxon>
        <taxon>Gunneridae</taxon>
        <taxon>Pentapetalae</taxon>
        <taxon>rosids</taxon>
        <taxon>fabids</taxon>
        <taxon>Fabales</taxon>
        <taxon>Fabaceae</taxon>
        <taxon>Papilionoideae</taxon>
        <taxon>50 kb inversion clade</taxon>
        <taxon>NPAAA clade</taxon>
        <taxon>Hologalegina</taxon>
        <taxon>IRL clade</taxon>
        <taxon>Trifolieae</taxon>
        <taxon>Trifolium</taxon>
    </lineage>
</organism>